<dbReference type="AlphaFoldDB" id="A0A5B7HFC7"/>
<evidence type="ECO:0000313" key="2">
    <source>
        <dbReference type="EMBL" id="MPC68479.1"/>
    </source>
</evidence>
<name>A0A5B7HFC7_PORTR</name>
<keyword evidence="3" id="KW-1185">Reference proteome</keyword>
<organism evidence="2 3">
    <name type="scientific">Portunus trituberculatus</name>
    <name type="common">Swimming crab</name>
    <name type="synonym">Neptunus trituberculatus</name>
    <dbReference type="NCBI Taxonomy" id="210409"/>
    <lineage>
        <taxon>Eukaryota</taxon>
        <taxon>Metazoa</taxon>
        <taxon>Ecdysozoa</taxon>
        <taxon>Arthropoda</taxon>
        <taxon>Crustacea</taxon>
        <taxon>Multicrustacea</taxon>
        <taxon>Malacostraca</taxon>
        <taxon>Eumalacostraca</taxon>
        <taxon>Eucarida</taxon>
        <taxon>Decapoda</taxon>
        <taxon>Pleocyemata</taxon>
        <taxon>Brachyura</taxon>
        <taxon>Eubrachyura</taxon>
        <taxon>Portunoidea</taxon>
        <taxon>Portunidae</taxon>
        <taxon>Portuninae</taxon>
        <taxon>Portunus</taxon>
    </lineage>
</organism>
<gene>
    <name evidence="2" type="ORF">E2C01_062681</name>
</gene>
<evidence type="ECO:0000256" key="1">
    <source>
        <dbReference type="SAM" id="SignalP"/>
    </source>
</evidence>
<dbReference type="Proteomes" id="UP000324222">
    <property type="component" value="Unassembled WGS sequence"/>
</dbReference>
<protein>
    <submittedName>
        <fullName evidence="2">Uncharacterized protein</fullName>
    </submittedName>
</protein>
<reference evidence="2 3" key="1">
    <citation type="submission" date="2019-05" db="EMBL/GenBank/DDBJ databases">
        <title>Another draft genome of Portunus trituberculatus and its Hox gene families provides insights of decapod evolution.</title>
        <authorList>
            <person name="Jeong J.-H."/>
            <person name="Song I."/>
            <person name="Kim S."/>
            <person name="Choi T."/>
            <person name="Kim D."/>
            <person name="Ryu S."/>
            <person name="Kim W."/>
        </authorList>
    </citation>
    <scope>NUCLEOTIDE SEQUENCE [LARGE SCALE GENOMIC DNA]</scope>
    <source>
        <tissue evidence="2">Muscle</tissue>
    </source>
</reference>
<dbReference type="EMBL" id="VSRR010027913">
    <property type="protein sequence ID" value="MPC68479.1"/>
    <property type="molecule type" value="Genomic_DNA"/>
</dbReference>
<sequence length="30" mass="3281">MSVVLTCLVSLLLKDNVRARNVHEVAEVTA</sequence>
<feature type="chain" id="PRO_5023111175" evidence="1">
    <location>
        <begin position="20"/>
        <end position="30"/>
    </location>
</feature>
<evidence type="ECO:0000313" key="3">
    <source>
        <dbReference type="Proteomes" id="UP000324222"/>
    </source>
</evidence>
<proteinExistence type="predicted"/>
<accession>A0A5B7HFC7</accession>
<keyword evidence="1" id="KW-0732">Signal</keyword>
<comment type="caution">
    <text evidence="2">The sequence shown here is derived from an EMBL/GenBank/DDBJ whole genome shotgun (WGS) entry which is preliminary data.</text>
</comment>
<feature type="signal peptide" evidence="1">
    <location>
        <begin position="1"/>
        <end position="19"/>
    </location>
</feature>